<feature type="domain" description="CBS" evidence="3">
    <location>
        <begin position="338"/>
        <end position="396"/>
    </location>
</feature>
<gene>
    <name evidence="4" type="ORF">GCM10009107_07570</name>
</gene>
<sequence>MSRTPNRAFEDAPAWLRSLWPAESAVGAAERLRSCAGALVGILLCGALSAVLLGQSAQAFWLIAPMGASAVLLFAVPASPLAQPWSIVGGNLCAGLIGVCCAKLIAVPVAAACVAIALAIAAMFALRCLHPPSGAVALTAVLGGPAVHAAGFGFVLVPVLLNSLLLLAVALVYNRALGRRYPHAQRLAPPPSHATADPAPTARLGFKPEDLLAVLKGHGQVLDISVDDLDTLFRRTEQQAFRRRFGETRCRDLMSRDVLTVDYATELADAWRLMHTHQVQALPVVDRARRVIGIVTRGDFLQHVDLGDYRSVGSRLGAFLRRTAHSHSSKHEAVGQIMHTPVVTVPQDTPIAELVPLMAGAGLHHLPVVDDARRLVGIVTQTDLVAALYETSLAALREPAAA</sequence>
<dbReference type="PROSITE" id="PS51371">
    <property type="entry name" value="CBS"/>
    <property type="match status" value="2"/>
</dbReference>
<dbReference type="Gene3D" id="3.10.580.10">
    <property type="entry name" value="CBS-domain"/>
    <property type="match status" value="1"/>
</dbReference>
<evidence type="ECO:0000313" key="4">
    <source>
        <dbReference type="EMBL" id="GAA0743234.1"/>
    </source>
</evidence>
<keyword evidence="2" id="KW-1133">Transmembrane helix</keyword>
<dbReference type="EMBL" id="BAAAEW010000004">
    <property type="protein sequence ID" value="GAA0743234.1"/>
    <property type="molecule type" value="Genomic_DNA"/>
</dbReference>
<protein>
    <submittedName>
        <fullName evidence="4">HPP family protein</fullName>
    </submittedName>
</protein>
<dbReference type="SMART" id="SM00116">
    <property type="entry name" value="CBS"/>
    <property type="match status" value="2"/>
</dbReference>
<dbReference type="PANTHER" id="PTHR33741:SF5">
    <property type="entry name" value="TRANSMEMBRANE PROTEIN DDB_G0269096-RELATED"/>
    <property type="match status" value="1"/>
</dbReference>
<keyword evidence="2" id="KW-0812">Transmembrane</keyword>
<accession>A0ABN1JN31</accession>
<feature type="transmembrane region" description="Helical" evidence="2">
    <location>
        <begin position="93"/>
        <end position="126"/>
    </location>
</feature>
<keyword evidence="5" id="KW-1185">Reference proteome</keyword>
<dbReference type="PANTHER" id="PTHR33741">
    <property type="entry name" value="TRANSMEMBRANE PROTEIN DDB_G0269096-RELATED"/>
    <property type="match status" value="1"/>
</dbReference>
<dbReference type="Pfam" id="PF00571">
    <property type="entry name" value="CBS"/>
    <property type="match status" value="2"/>
</dbReference>
<dbReference type="Proteomes" id="UP001500279">
    <property type="component" value="Unassembled WGS sequence"/>
</dbReference>
<organism evidence="4 5">
    <name type="scientific">Ideonella azotifigens</name>
    <dbReference type="NCBI Taxonomy" id="513160"/>
    <lineage>
        <taxon>Bacteria</taxon>
        <taxon>Pseudomonadati</taxon>
        <taxon>Pseudomonadota</taxon>
        <taxon>Betaproteobacteria</taxon>
        <taxon>Burkholderiales</taxon>
        <taxon>Sphaerotilaceae</taxon>
        <taxon>Ideonella</taxon>
    </lineage>
</organism>
<keyword evidence="1" id="KW-0129">CBS domain</keyword>
<reference evidence="4 5" key="1">
    <citation type="journal article" date="2019" name="Int. J. Syst. Evol. Microbiol.">
        <title>The Global Catalogue of Microorganisms (GCM) 10K type strain sequencing project: providing services to taxonomists for standard genome sequencing and annotation.</title>
        <authorList>
            <consortium name="The Broad Institute Genomics Platform"/>
            <consortium name="The Broad Institute Genome Sequencing Center for Infectious Disease"/>
            <person name="Wu L."/>
            <person name="Ma J."/>
        </authorList>
    </citation>
    <scope>NUCLEOTIDE SEQUENCE [LARGE SCALE GENOMIC DNA]</scope>
    <source>
        <strain evidence="4 5">JCM 15503</strain>
    </source>
</reference>
<dbReference type="RefSeq" id="WP_141291722.1">
    <property type="nucleotide sequence ID" value="NZ_BAAAEW010000004.1"/>
</dbReference>
<proteinExistence type="predicted"/>
<evidence type="ECO:0000313" key="5">
    <source>
        <dbReference type="Proteomes" id="UP001500279"/>
    </source>
</evidence>
<feature type="domain" description="CBS" evidence="3">
    <location>
        <begin position="254"/>
        <end position="312"/>
    </location>
</feature>
<dbReference type="InterPro" id="IPR007065">
    <property type="entry name" value="HPP"/>
</dbReference>
<feature type="transmembrane region" description="Helical" evidence="2">
    <location>
        <begin position="35"/>
        <end position="53"/>
    </location>
</feature>
<dbReference type="InterPro" id="IPR058581">
    <property type="entry name" value="TM_HPP"/>
</dbReference>
<dbReference type="SUPFAM" id="SSF54631">
    <property type="entry name" value="CBS-domain pair"/>
    <property type="match status" value="1"/>
</dbReference>
<evidence type="ECO:0000259" key="3">
    <source>
        <dbReference type="PROSITE" id="PS51371"/>
    </source>
</evidence>
<evidence type="ECO:0000256" key="1">
    <source>
        <dbReference type="PROSITE-ProRule" id="PRU00703"/>
    </source>
</evidence>
<comment type="caution">
    <text evidence="4">The sequence shown here is derived from an EMBL/GenBank/DDBJ whole genome shotgun (WGS) entry which is preliminary data.</text>
</comment>
<name>A0ABN1JN31_9BURK</name>
<dbReference type="CDD" id="cd04600">
    <property type="entry name" value="CBS_pair_HPP_assoc"/>
    <property type="match status" value="1"/>
</dbReference>
<dbReference type="Pfam" id="PF04982">
    <property type="entry name" value="TM_HPP"/>
    <property type="match status" value="1"/>
</dbReference>
<keyword evidence="2" id="KW-0472">Membrane</keyword>
<dbReference type="InterPro" id="IPR000644">
    <property type="entry name" value="CBS_dom"/>
</dbReference>
<dbReference type="InterPro" id="IPR046342">
    <property type="entry name" value="CBS_dom_sf"/>
</dbReference>
<feature type="transmembrane region" description="Helical" evidence="2">
    <location>
        <begin position="146"/>
        <end position="173"/>
    </location>
</feature>
<evidence type="ECO:0000256" key="2">
    <source>
        <dbReference type="SAM" id="Phobius"/>
    </source>
</evidence>